<organism evidence="8 9">
    <name type="scientific">Candidatus Aphodosoma intestinipullorum</name>
    <dbReference type="NCBI Taxonomy" id="2840674"/>
    <lineage>
        <taxon>Bacteria</taxon>
        <taxon>Pseudomonadati</taxon>
        <taxon>Bacteroidota</taxon>
        <taxon>Bacteroidia</taxon>
        <taxon>Bacteroidales</taxon>
        <taxon>Candidatus Aphodosoma</taxon>
    </lineage>
</organism>
<accession>A0A940DKC0</accession>
<dbReference type="InterPro" id="IPR036737">
    <property type="entry name" value="OmpA-like_sf"/>
</dbReference>
<dbReference type="InterPro" id="IPR006665">
    <property type="entry name" value="OmpA-like"/>
</dbReference>
<feature type="domain" description="OmpA-like" evidence="7">
    <location>
        <begin position="707"/>
        <end position="824"/>
    </location>
</feature>
<dbReference type="CDD" id="cd07185">
    <property type="entry name" value="OmpA_C-like"/>
    <property type="match status" value="1"/>
</dbReference>
<evidence type="ECO:0000313" key="9">
    <source>
        <dbReference type="Proteomes" id="UP000712007"/>
    </source>
</evidence>
<dbReference type="GO" id="GO:0007155">
    <property type="term" value="P:cell adhesion"/>
    <property type="evidence" value="ECO:0007669"/>
    <property type="project" value="InterPro"/>
</dbReference>
<evidence type="ECO:0000256" key="1">
    <source>
        <dbReference type="ARBA" id="ARBA00004442"/>
    </source>
</evidence>
<dbReference type="InterPro" id="IPR028974">
    <property type="entry name" value="TSP_type-3_rpt"/>
</dbReference>
<gene>
    <name evidence="8" type="ORF">IAC51_06370</name>
</gene>
<feature type="chain" id="PRO_5037597690" evidence="6">
    <location>
        <begin position="24"/>
        <end position="842"/>
    </location>
</feature>
<evidence type="ECO:0000259" key="7">
    <source>
        <dbReference type="PROSITE" id="PS51123"/>
    </source>
</evidence>
<dbReference type="PRINTS" id="PR01021">
    <property type="entry name" value="OMPADOMAIN"/>
</dbReference>
<dbReference type="AlphaFoldDB" id="A0A940DKC0"/>
<dbReference type="GO" id="GO:0005509">
    <property type="term" value="F:calcium ion binding"/>
    <property type="evidence" value="ECO:0007669"/>
    <property type="project" value="InterPro"/>
</dbReference>
<reference evidence="8" key="2">
    <citation type="journal article" date="2021" name="PeerJ">
        <title>Extensive microbial diversity within the chicken gut microbiome revealed by metagenomics and culture.</title>
        <authorList>
            <person name="Gilroy R."/>
            <person name="Ravi A."/>
            <person name="Getino M."/>
            <person name="Pursley I."/>
            <person name="Horton D.L."/>
            <person name="Alikhan N.F."/>
            <person name="Baker D."/>
            <person name="Gharbi K."/>
            <person name="Hall N."/>
            <person name="Watson M."/>
            <person name="Adriaenssens E.M."/>
            <person name="Foster-Nyarko E."/>
            <person name="Jarju S."/>
            <person name="Secka A."/>
            <person name="Antonio M."/>
            <person name="Oren A."/>
            <person name="Chaudhuri R.R."/>
            <person name="La Ragione R."/>
            <person name="Hildebrand F."/>
            <person name="Pallen M.J."/>
        </authorList>
    </citation>
    <scope>NUCLEOTIDE SEQUENCE</scope>
    <source>
        <strain evidence="8">3924</strain>
    </source>
</reference>
<dbReference type="PANTHER" id="PTHR30329">
    <property type="entry name" value="STATOR ELEMENT OF FLAGELLAR MOTOR COMPLEX"/>
    <property type="match status" value="1"/>
</dbReference>
<evidence type="ECO:0000313" key="8">
    <source>
        <dbReference type="EMBL" id="MBO8440260.1"/>
    </source>
</evidence>
<dbReference type="PANTHER" id="PTHR30329:SF21">
    <property type="entry name" value="LIPOPROTEIN YIAD-RELATED"/>
    <property type="match status" value="1"/>
</dbReference>
<evidence type="ECO:0000256" key="5">
    <source>
        <dbReference type="PROSITE-ProRule" id="PRU00473"/>
    </source>
</evidence>
<evidence type="ECO:0000256" key="2">
    <source>
        <dbReference type="ARBA" id="ARBA00022729"/>
    </source>
</evidence>
<dbReference type="Gene3D" id="4.10.1080.10">
    <property type="entry name" value="TSP type-3 repeat"/>
    <property type="match status" value="2"/>
</dbReference>
<dbReference type="Pfam" id="PF02412">
    <property type="entry name" value="TSP_3"/>
    <property type="match status" value="6"/>
</dbReference>
<dbReference type="Pfam" id="PF18990">
    <property type="entry name" value="DUF5723"/>
    <property type="match status" value="1"/>
</dbReference>
<reference evidence="8" key="1">
    <citation type="submission" date="2020-10" db="EMBL/GenBank/DDBJ databases">
        <authorList>
            <person name="Gilroy R."/>
        </authorList>
    </citation>
    <scope>NUCLEOTIDE SEQUENCE</scope>
    <source>
        <strain evidence="8">3924</strain>
    </source>
</reference>
<evidence type="ECO:0000256" key="3">
    <source>
        <dbReference type="ARBA" id="ARBA00023136"/>
    </source>
</evidence>
<dbReference type="Gene3D" id="3.30.1330.60">
    <property type="entry name" value="OmpA-like domain"/>
    <property type="match status" value="1"/>
</dbReference>
<comment type="subcellular location">
    <subcellularLocation>
        <location evidence="1">Cell outer membrane</location>
    </subcellularLocation>
</comment>
<feature type="signal peptide" evidence="6">
    <location>
        <begin position="1"/>
        <end position="23"/>
    </location>
</feature>
<dbReference type="InterPro" id="IPR003367">
    <property type="entry name" value="Thrombospondin_3-like_rpt"/>
</dbReference>
<dbReference type="EMBL" id="JADIMV010000111">
    <property type="protein sequence ID" value="MBO8440260.1"/>
    <property type="molecule type" value="Genomic_DNA"/>
</dbReference>
<dbReference type="Pfam" id="PF00691">
    <property type="entry name" value="OmpA"/>
    <property type="match status" value="1"/>
</dbReference>
<dbReference type="SUPFAM" id="SSF103088">
    <property type="entry name" value="OmpA-like"/>
    <property type="match status" value="1"/>
</dbReference>
<dbReference type="InterPro" id="IPR050330">
    <property type="entry name" value="Bact_OuterMem_StrucFunc"/>
</dbReference>
<evidence type="ECO:0000256" key="6">
    <source>
        <dbReference type="SAM" id="SignalP"/>
    </source>
</evidence>
<name>A0A940DKC0_9BACT</name>
<sequence length="842" mass="92371">MKTRHIIAAAIMVTLLMPLNSQNTNTVYFMEEVAERNNLNPAFTPNCKFYFDFVFMPNFYLKAGTNSFTLNNLIYNKNGLTQSFMSSPEALDRFYRSIRPTTNAGVEFGLNLLSFGFQIKEKHYVTFDFGLHANANAYLPKDLFRLALYGTPDAEGVNSFNFRSLGVDMMLYSSVAIGYMNKINDQWTVGGKAKFLMGYASMSTSIQSMGLDASLDNWTLTTKGHINASLPVSFGTDADGYLDPSTIKLAPTPALLSLLYQPAGMGAAIDLGVTYKPIKHLTVSAAITDLGFIHWNRNSILGTMDGSYTIDKIIDFTQSEDGSSSAGIDEGLTELGNEILGNMKVSEGKAYSQMLRANFIVGAEYGILRDKISFGALSRTRFNATHISEEVTAAVNFRPADWFKTTISYSFVDGRWGTLGLGLNLRVGMFNTYIIADYLPITWSSVSSTKYDLNNIPLPNRLQQFNIQAGWSWNLGRFSSDKDNDGVINRKDHCKDTDIKYLQSLCPGLKKKELVDRHGCTRDQDQDGIPDCYDRCPDTPKGVVVDSVGCPVDTDHDGIPDYLDMCPDTPEGIEVDSKGCPLDEDADGVPDYLDNCPGTPDNVVVDSAGCPVDSDGDGVPDYLDKCPDTPAEAYATVDENGCPADSDRDGVPDYIDKCPDTRLNLEVDQFGCPIDSDSDGVPDSVDRCPDVAGPASNFGCPELTKEVKSLLTKAMTGIEFQTSSDVIKKSSYPILDQIVAVMELNPEYRLAIKGYTDNTGKASLNLELSKKRAAAVMTYMIAKGISATRMTSEGYGDANPIASNKTAAGRAKNRRVEFEISYEKVTYEKVVNPELQDTTIIK</sequence>
<proteinExistence type="predicted"/>
<protein>
    <submittedName>
        <fullName evidence="8">OmpA family protein</fullName>
    </submittedName>
</protein>
<dbReference type="InterPro" id="IPR043781">
    <property type="entry name" value="DUF5723"/>
</dbReference>
<keyword evidence="4" id="KW-0998">Cell outer membrane</keyword>
<evidence type="ECO:0000256" key="4">
    <source>
        <dbReference type="ARBA" id="ARBA00023237"/>
    </source>
</evidence>
<keyword evidence="2 6" id="KW-0732">Signal</keyword>
<dbReference type="SUPFAM" id="SSF103647">
    <property type="entry name" value="TSP type-3 repeat"/>
    <property type="match status" value="2"/>
</dbReference>
<dbReference type="Proteomes" id="UP000712007">
    <property type="component" value="Unassembled WGS sequence"/>
</dbReference>
<keyword evidence="3 5" id="KW-0472">Membrane</keyword>
<dbReference type="PROSITE" id="PS51123">
    <property type="entry name" value="OMPA_2"/>
    <property type="match status" value="1"/>
</dbReference>
<dbReference type="InterPro" id="IPR006664">
    <property type="entry name" value="OMP_bac"/>
</dbReference>
<comment type="caution">
    <text evidence="8">The sequence shown here is derived from an EMBL/GenBank/DDBJ whole genome shotgun (WGS) entry which is preliminary data.</text>
</comment>
<dbReference type="GO" id="GO:0009279">
    <property type="term" value="C:cell outer membrane"/>
    <property type="evidence" value="ECO:0007669"/>
    <property type="project" value="UniProtKB-SubCell"/>
</dbReference>